<organism evidence="1 2">
    <name type="scientific">Phlebia brevispora</name>
    <dbReference type="NCBI Taxonomy" id="194682"/>
    <lineage>
        <taxon>Eukaryota</taxon>
        <taxon>Fungi</taxon>
        <taxon>Dikarya</taxon>
        <taxon>Basidiomycota</taxon>
        <taxon>Agaricomycotina</taxon>
        <taxon>Agaricomycetes</taxon>
        <taxon>Polyporales</taxon>
        <taxon>Meruliaceae</taxon>
        <taxon>Phlebia</taxon>
    </lineage>
</organism>
<proteinExistence type="predicted"/>
<protein>
    <submittedName>
        <fullName evidence="1">Uncharacterized protein</fullName>
    </submittedName>
</protein>
<comment type="caution">
    <text evidence="1">The sequence shown here is derived from an EMBL/GenBank/DDBJ whole genome shotgun (WGS) entry which is preliminary data.</text>
</comment>
<accession>A0ACC1SYX8</accession>
<evidence type="ECO:0000313" key="2">
    <source>
        <dbReference type="Proteomes" id="UP001148662"/>
    </source>
</evidence>
<gene>
    <name evidence="1" type="ORF">NM688_g5207</name>
</gene>
<name>A0ACC1SYX8_9APHY</name>
<evidence type="ECO:0000313" key="1">
    <source>
        <dbReference type="EMBL" id="KAJ3549187.1"/>
    </source>
</evidence>
<sequence length="474" mass="52354">MPEKQKIAAKRKRDVPKKEDDLSKKLTGKLHHSLKDVRKAAKKAKAFEIQKLVKRLKGLRAKTPQSEEISSLESELEILKRTDHEPFAHTALKSKVKKDKLLSGNEHMKVAVAAELSTNLVQPAEPGSHLAKVQRRLLSSKNLASEVSIVIELLRLTIQPPPKNVDQDSDNDNDEESAEGDIEPPTKKKKVVEDSNTTVEHDSDEDEDEEGEEDGRVVLSEGDSDIDDGGWESGSINDGDAFGGKDEGGSEDEEGVASGDEDEDDNESGNDDERKASVQSKPTKARQATESLNQSKSKKSADSTFLPSLSVGFIRGDSDASDWSDSEAKVADSVRKNRRGQRARRAIWEKKYGKNANHVKKQREISGRDERAHVKRGPDRGHADARRSRNQPRQAANTAPATSRSSSQFNRMPSGTCCMIRPSLPACTDVIVTAVAHEHKKEDKPLHPSWEAKRKLKEMQNPGIVPAQGKKIVF</sequence>
<dbReference type="EMBL" id="JANHOG010000939">
    <property type="protein sequence ID" value="KAJ3549187.1"/>
    <property type="molecule type" value="Genomic_DNA"/>
</dbReference>
<dbReference type="Proteomes" id="UP001148662">
    <property type="component" value="Unassembled WGS sequence"/>
</dbReference>
<keyword evidence="2" id="KW-1185">Reference proteome</keyword>
<reference evidence="1" key="1">
    <citation type="submission" date="2022-07" db="EMBL/GenBank/DDBJ databases">
        <title>Genome Sequence of Phlebia brevispora.</title>
        <authorList>
            <person name="Buettner E."/>
        </authorList>
    </citation>
    <scope>NUCLEOTIDE SEQUENCE</scope>
    <source>
        <strain evidence="1">MPL23</strain>
    </source>
</reference>